<dbReference type="InterPro" id="IPR051681">
    <property type="entry name" value="Ser/Thr_Kinases-Pseudokinases"/>
</dbReference>
<evidence type="ECO:0000256" key="5">
    <source>
        <dbReference type="ARBA" id="ARBA00022777"/>
    </source>
</evidence>
<comment type="catalytic activity">
    <reaction evidence="9">
        <text>L-seryl-[protein] + ATP = O-phospho-L-seryl-[protein] + ADP + H(+)</text>
        <dbReference type="Rhea" id="RHEA:17989"/>
        <dbReference type="Rhea" id="RHEA-COMP:9863"/>
        <dbReference type="Rhea" id="RHEA-COMP:11604"/>
        <dbReference type="ChEBI" id="CHEBI:15378"/>
        <dbReference type="ChEBI" id="CHEBI:29999"/>
        <dbReference type="ChEBI" id="CHEBI:30616"/>
        <dbReference type="ChEBI" id="CHEBI:83421"/>
        <dbReference type="ChEBI" id="CHEBI:456216"/>
        <dbReference type="EC" id="2.7.11.1"/>
    </reaction>
</comment>
<dbReference type="Gene3D" id="3.30.200.20">
    <property type="entry name" value="Phosphorylase Kinase, domain 1"/>
    <property type="match status" value="1"/>
</dbReference>
<dbReference type="InterPro" id="IPR011009">
    <property type="entry name" value="Kinase-like_dom_sf"/>
</dbReference>
<dbReference type="CDD" id="cd20812">
    <property type="entry name" value="C1_KSR"/>
    <property type="match status" value="1"/>
</dbReference>
<dbReference type="SUPFAM" id="SSF57889">
    <property type="entry name" value="Cysteine-rich domain"/>
    <property type="match status" value="1"/>
</dbReference>
<dbReference type="InterPro" id="IPR008271">
    <property type="entry name" value="Ser/Thr_kinase_AS"/>
</dbReference>
<proteinExistence type="predicted"/>
<keyword evidence="6" id="KW-0862">Zinc</keyword>
<dbReference type="Proteomes" id="UP000549394">
    <property type="component" value="Unassembled WGS sequence"/>
</dbReference>
<keyword evidence="2" id="KW-0808">Transferase</keyword>
<evidence type="ECO:0000256" key="2">
    <source>
        <dbReference type="ARBA" id="ARBA00022679"/>
    </source>
</evidence>
<evidence type="ECO:0000256" key="6">
    <source>
        <dbReference type="ARBA" id="ARBA00022833"/>
    </source>
</evidence>
<keyword evidence="7 10" id="KW-0067">ATP-binding</keyword>
<feature type="region of interest" description="Disordered" evidence="11">
    <location>
        <begin position="196"/>
        <end position="232"/>
    </location>
</feature>
<dbReference type="GO" id="GO:0046872">
    <property type="term" value="F:metal ion binding"/>
    <property type="evidence" value="ECO:0007669"/>
    <property type="project" value="UniProtKB-KW"/>
</dbReference>
<dbReference type="InterPro" id="IPR013761">
    <property type="entry name" value="SAM/pointed_sf"/>
</dbReference>
<dbReference type="PANTHER" id="PTHR44329:SF253">
    <property type="entry name" value="KINASE SUPPRESSOR OF RAS 2"/>
    <property type="match status" value="1"/>
</dbReference>
<dbReference type="PROSITE" id="PS50081">
    <property type="entry name" value="ZF_DAG_PE_2"/>
    <property type="match status" value="1"/>
</dbReference>
<sequence length="899" mass="100891">MNAERINMKEEKEKSCLETTIEQCQQMQRLIDISAQGVIKLRDMTIETESAALIEIQELEAKMIKNYALQLKAKQDVPESEMPRELRQYPQLTTWLKVVGFSELMAENLSKHFNYMDNLLRMEDADIRNVLINFDCEKHTDQLIMALNKLRRYETSSPDSDLYWSSSPPSASLHRTISQQQPEWHFNKQPINTFYRTTSTTPSHSTPVSPSPSPSHWANRYKTAKNATPPPHKRLTIYPTEGNFPPPLHISRSYESQLAARVANHHLDTEANRSKNQKPMPNLSINGKIPQTPRRRSAGDPETLQRMASENQLPAPTSPKNINVTPRRSMKHSITHMFQKKFFLGDNCDHCSRKMVALGKICKHCKQKFHSECAAKTPPRSCGLPDQYLDFFLETNSSMDSPSVSRRMGYPSMSNEAVQMAETVSMASSCNSSSSSSPATFMPSASVPNTPSSTAQPSPRVHITSENGSVEAFSFPDQAILRSKPMDYRPSSPSTASTSSSSTTVSAVTNEASTMVVLSNSGHSNQINSVSENSNSNCIDENEDIINTCTSNDSDKSDVTLIDSASDKASNIERFDSIESSEETGHGLSRVNSISVALKEWDIPIEDLIWGDKIGEGRFGSVWKGKWHGEVAIKALDIDKELDEDEQLRAFKLEVSTLRKTRHDNLVLFQGACMKPPRLAIVMSYCKGDTLYKSIHESKSKVQMSKAIQFATQIIQGLGYLHAKQIVHKDLKSKNIFIVGNKIVISDFGLLSLTKLCNTYKNRRLGDASWLCYLAPELLRSLYVGRQQPKAPNMPFSFASDMFAFGTVWYELVCSEWPFNKQPAEAIIWQAGNGIKQPLTHVNASKDAKDLIMSCWKFDPSNRPNYNEVLAILKHLPKKRLARSPSHPVHLTRSAEAVF</sequence>
<comment type="caution">
    <text evidence="14">The sequence shown here is derived from an EMBL/GenBank/DDBJ whole genome shotgun (WGS) entry which is preliminary data.</text>
</comment>
<feature type="compositionally biased region" description="Low complexity" evidence="11">
    <location>
        <begin position="490"/>
        <end position="506"/>
    </location>
</feature>
<dbReference type="PROSITE" id="PS00108">
    <property type="entry name" value="PROTEIN_KINASE_ST"/>
    <property type="match status" value="1"/>
</dbReference>
<feature type="compositionally biased region" description="Polar residues" evidence="11">
    <location>
        <begin position="306"/>
        <end position="325"/>
    </location>
</feature>
<evidence type="ECO:0000256" key="7">
    <source>
        <dbReference type="ARBA" id="ARBA00022840"/>
    </source>
</evidence>
<keyword evidence="5" id="KW-0418">Kinase</keyword>
<dbReference type="InterPro" id="IPR001245">
    <property type="entry name" value="Ser-Thr/Tyr_kinase_cat_dom"/>
</dbReference>
<dbReference type="PROSITE" id="PS00107">
    <property type="entry name" value="PROTEIN_KINASE_ATP"/>
    <property type="match status" value="1"/>
</dbReference>
<dbReference type="FunFam" id="3.30.200.20:FF:000034">
    <property type="entry name" value="Kinase suppressor of Ras 1"/>
    <property type="match status" value="1"/>
</dbReference>
<dbReference type="Pfam" id="PF07714">
    <property type="entry name" value="PK_Tyr_Ser-Thr"/>
    <property type="match status" value="1"/>
</dbReference>
<evidence type="ECO:0000256" key="8">
    <source>
        <dbReference type="ARBA" id="ARBA00047899"/>
    </source>
</evidence>
<evidence type="ECO:0000256" key="11">
    <source>
        <dbReference type="SAM" id="MobiDB-lite"/>
    </source>
</evidence>
<dbReference type="Gene3D" id="3.30.60.20">
    <property type="match status" value="1"/>
</dbReference>
<evidence type="ECO:0000256" key="9">
    <source>
        <dbReference type="ARBA" id="ARBA00048679"/>
    </source>
</evidence>
<keyword evidence="15" id="KW-1185">Reference proteome</keyword>
<feature type="compositionally biased region" description="Polar residues" evidence="11">
    <location>
        <begin position="447"/>
        <end position="457"/>
    </location>
</feature>
<dbReference type="InterPro" id="IPR046349">
    <property type="entry name" value="C1-like_sf"/>
</dbReference>
<dbReference type="InterPro" id="IPR002219">
    <property type="entry name" value="PKC_DAG/PE"/>
</dbReference>
<evidence type="ECO:0000256" key="4">
    <source>
        <dbReference type="ARBA" id="ARBA00022741"/>
    </source>
</evidence>
<keyword evidence="3" id="KW-0479">Metal-binding</keyword>
<dbReference type="PROSITE" id="PS50011">
    <property type="entry name" value="PROTEIN_KINASE_DOM"/>
    <property type="match status" value="1"/>
</dbReference>
<evidence type="ECO:0000256" key="1">
    <source>
        <dbReference type="ARBA" id="ARBA00022527"/>
    </source>
</evidence>
<feature type="compositionally biased region" description="Low complexity" evidence="11">
    <location>
        <begin position="425"/>
        <end position="446"/>
    </location>
</feature>
<feature type="binding site" evidence="10">
    <location>
        <position position="634"/>
    </location>
    <ligand>
        <name>ATP</name>
        <dbReference type="ChEBI" id="CHEBI:30616"/>
    </ligand>
</feature>
<dbReference type="InterPro" id="IPR017441">
    <property type="entry name" value="Protein_kinase_ATP_BS"/>
</dbReference>
<dbReference type="SMART" id="SM00109">
    <property type="entry name" value="C1"/>
    <property type="match status" value="1"/>
</dbReference>
<protein>
    <submittedName>
        <fullName evidence="14">DgyrCDS14223</fullName>
    </submittedName>
</protein>
<feature type="region of interest" description="Disordered" evidence="11">
    <location>
        <begin position="424"/>
        <end position="506"/>
    </location>
</feature>
<dbReference type="GO" id="GO:0005524">
    <property type="term" value="F:ATP binding"/>
    <property type="evidence" value="ECO:0007669"/>
    <property type="project" value="UniProtKB-UniRule"/>
</dbReference>
<evidence type="ECO:0000259" key="13">
    <source>
        <dbReference type="PROSITE" id="PS50081"/>
    </source>
</evidence>
<feature type="domain" description="Protein kinase" evidence="12">
    <location>
        <begin position="608"/>
        <end position="890"/>
    </location>
</feature>
<dbReference type="SMART" id="SM00220">
    <property type="entry name" value="S_TKc"/>
    <property type="match status" value="1"/>
</dbReference>
<dbReference type="Gene3D" id="1.10.150.50">
    <property type="entry name" value="Transcription Factor, Ets-1"/>
    <property type="match status" value="1"/>
</dbReference>
<feature type="domain" description="Phorbol-ester/DAG-type" evidence="13">
    <location>
        <begin position="335"/>
        <end position="382"/>
    </location>
</feature>
<dbReference type="SUPFAM" id="SSF56112">
    <property type="entry name" value="Protein kinase-like (PK-like)"/>
    <property type="match status" value="1"/>
</dbReference>
<dbReference type="Gene3D" id="6.10.140.1120">
    <property type="match status" value="1"/>
</dbReference>
<name>A0A7I8WDD1_9ANNE</name>
<evidence type="ECO:0000259" key="12">
    <source>
        <dbReference type="PROSITE" id="PS50011"/>
    </source>
</evidence>
<feature type="compositionally biased region" description="Low complexity" evidence="11">
    <location>
        <begin position="197"/>
        <end position="208"/>
    </location>
</feature>
<dbReference type="InterPro" id="IPR046933">
    <property type="entry name" value="SAM_KSR1_N_sf"/>
</dbReference>
<accession>A0A7I8WDD1</accession>
<dbReference type="GO" id="GO:0004674">
    <property type="term" value="F:protein serine/threonine kinase activity"/>
    <property type="evidence" value="ECO:0007669"/>
    <property type="project" value="UniProtKB-KW"/>
</dbReference>
<dbReference type="EMBL" id="CAJFCJ010000031">
    <property type="protein sequence ID" value="CAD5126053.1"/>
    <property type="molecule type" value="Genomic_DNA"/>
</dbReference>
<dbReference type="PROSITE" id="PS00479">
    <property type="entry name" value="ZF_DAG_PE_1"/>
    <property type="match status" value="1"/>
</dbReference>
<dbReference type="Gene3D" id="1.10.510.10">
    <property type="entry name" value="Transferase(Phosphotransferase) domain 1"/>
    <property type="match status" value="1"/>
</dbReference>
<dbReference type="InterPro" id="IPR025561">
    <property type="entry name" value="KSR_SAM-like_dom"/>
</dbReference>
<evidence type="ECO:0000313" key="14">
    <source>
        <dbReference type="EMBL" id="CAD5126053.1"/>
    </source>
</evidence>
<evidence type="ECO:0000256" key="3">
    <source>
        <dbReference type="ARBA" id="ARBA00022723"/>
    </source>
</evidence>
<keyword evidence="1" id="KW-0723">Serine/threonine-protein kinase</keyword>
<feature type="region of interest" description="Disordered" evidence="11">
    <location>
        <begin position="271"/>
        <end position="325"/>
    </location>
</feature>
<dbReference type="Pfam" id="PF13543">
    <property type="entry name" value="SAM_KSR1"/>
    <property type="match status" value="1"/>
</dbReference>
<evidence type="ECO:0000256" key="10">
    <source>
        <dbReference type="PROSITE-ProRule" id="PRU10141"/>
    </source>
</evidence>
<dbReference type="PANTHER" id="PTHR44329">
    <property type="entry name" value="SERINE/THREONINE-PROTEIN KINASE TNNI3K-RELATED"/>
    <property type="match status" value="1"/>
</dbReference>
<reference evidence="14 15" key="1">
    <citation type="submission" date="2020-08" db="EMBL/GenBank/DDBJ databases">
        <authorList>
            <person name="Hejnol A."/>
        </authorList>
    </citation>
    <scope>NUCLEOTIDE SEQUENCE [LARGE SCALE GENOMIC DNA]</scope>
</reference>
<dbReference type="InterPro" id="IPR000719">
    <property type="entry name" value="Prot_kinase_dom"/>
</dbReference>
<organism evidence="14 15">
    <name type="scientific">Dimorphilus gyrociliatus</name>
    <dbReference type="NCBI Taxonomy" id="2664684"/>
    <lineage>
        <taxon>Eukaryota</taxon>
        <taxon>Metazoa</taxon>
        <taxon>Spiralia</taxon>
        <taxon>Lophotrochozoa</taxon>
        <taxon>Annelida</taxon>
        <taxon>Polychaeta</taxon>
        <taxon>Polychaeta incertae sedis</taxon>
        <taxon>Dinophilidae</taxon>
        <taxon>Dimorphilus</taxon>
    </lineage>
</organism>
<dbReference type="AlphaFoldDB" id="A0A7I8WDD1"/>
<dbReference type="OrthoDB" id="774951at2759"/>
<keyword evidence="4 10" id="KW-0547">Nucleotide-binding</keyword>
<evidence type="ECO:0000313" key="15">
    <source>
        <dbReference type="Proteomes" id="UP000549394"/>
    </source>
</evidence>
<comment type="catalytic activity">
    <reaction evidence="8">
        <text>L-threonyl-[protein] + ATP = O-phospho-L-threonyl-[protein] + ADP + H(+)</text>
        <dbReference type="Rhea" id="RHEA:46608"/>
        <dbReference type="Rhea" id="RHEA-COMP:11060"/>
        <dbReference type="Rhea" id="RHEA-COMP:11605"/>
        <dbReference type="ChEBI" id="CHEBI:15378"/>
        <dbReference type="ChEBI" id="CHEBI:30013"/>
        <dbReference type="ChEBI" id="CHEBI:30616"/>
        <dbReference type="ChEBI" id="CHEBI:61977"/>
        <dbReference type="ChEBI" id="CHEBI:456216"/>
        <dbReference type="EC" id="2.7.11.1"/>
    </reaction>
</comment>
<gene>
    <name evidence="14" type="ORF">DGYR_LOCUS13338</name>
</gene>